<accession>A0ABU8CIQ8</accession>
<gene>
    <name evidence="1" type="ORF">V8Q02_12180</name>
</gene>
<dbReference type="Proteomes" id="UP001531129">
    <property type="component" value="Unassembled WGS sequence"/>
</dbReference>
<sequence>MSDWITLTPITRQWRSREKENPRYIPRRTGRLMSERALRLTLPGCADSAFRPQNSVVCPVLTNPTHGQTILAQIVAYSLACQSANQALIGVEKGSPLAKCDTFMRYGSFDACLAVVILIVQILRCNITVLSCPCSCELPDDT</sequence>
<dbReference type="EMBL" id="JBAMYC010000006">
    <property type="protein sequence ID" value="MEI1248777.1"/>
    <property type="molecule type" value="Genomic_DNA"/>
</dbReference>
<reference evidence="1 2" key="1">
    <citation type="submission" date="2024-01" db="EMBL/GenBank/DDBJ databases">
        <title>Draft genome sequences of three bacterial strains isolated from Acacia saligna represent a potential new species within the genus Rhizobium.</title>
        <authorList>
            <person name="Tambong J.T."/>
            <person name="Mnasri B."/>
        </authorList>
    </citation>
    <scope>NUCLEOTIDE SEQUENCE [LARGE SCALE GENOMIC DNA]</scope>
    <source>
        <strain evidence="1 2">1AS12I</strain>
    </source>
</reference>
<evidence type="ECO:0000313" key="1">
    <source>
        <dbReference type="EMBL" id="MEI1248777.1"/>
    </source>
</evidence>
<keyword evidence="2" id="KW-1185">Reference proteome</keyword>
<comment type="caution">
    <text evidence="1">The sequence shown here is derived from an EMBL/GenBank/DDBJ whole genome shotgun (WGS) entry which is preliminary data.</text>
</comment>
<proteinExistence type="predicted"/>
<evidence type="ECO:0000313" key="2">
    <source>
        <dbReference type="Proteomes" id="UP001531129"/>
    </source>
</evidence>
<protein>
    <submittedName>
        <fullName evidence="1">Uncharacterized protein</fullName>
    </submittedName>
</protein>
<dbReference type="RefSeq" id="WP_264396716.1">
    <property type="nucleotide sequence ID" value="NZ_JBAMYB010000006.1"/>
</dbReference>
<name>A0ABU8CIQ8_9HYPH</name>
<organism evidence="1 2">
    <name type="scientific">Rhizobium aouanii</name>
    <dbReference type="NCBI Taxonomy" id="3118145"/>
    <lineage>
        <taxon>Bacteria</taxon>
        <taxon>Pseudomonadati</taxon>
        <taxon>Pseudomonadota</taxon>
        <taxon>Alphaproteobacteria</taxon>
        <taxon>Hyphomicrobiales</taxon>
        <taxon>Rhizobiaceae</taxon>
        <taxon>Rhizobium/Agrobacterium group</taxon>
        <taxon>Rhizobium</taxon>
    </lineage>
</organism>